<evidence type="ECO:0000256" key="5">
    <source>
        <dbReference type="ARBA" id="ARBA00022692"/>
    </source>
</evidence>
<feature type="transmembrane region" description="Helical" evidence="8">
    <location>
        <begin position="41"/>
        <end position="59"/>
    </location>
</feature>
<comment type="caution">
    <text evidence="9">The sequence shown here is derived from an EMBL/GenBank/DDBJ whole genome shotgun (WGS) entry which is preliminary data.</text>
</comment>
<dbReference type="RefSeq" id="WP_021920872.1">
    <property type="nucleotide sequence ID" value="NZ_CAKXKJ010000001.1"/>
</dbReference>
<keyword evidence="3" id="KW-0813">Transport</keyword>
<dbReference type="GO" id="GO:0055085">
    <property type="term" value="P:transmembrane transport"/>
    <property type="evidence" value="ECO:0007669"/>
    <property type="project" value="TreeGrafter"/>
</dbReference>
<evidence type="ECO:0000313" key="9">
    <source>
        <dbReference type="EMBL" id="RFT06175.1"/>
    </source>
</evidence>
<keyword evidence="6 8" id="KW-1133">Transmembrane helix</keyword>
<feature type="transmembrane region" description="Helical" evidence="8">
    <location>
        <begin position="85"/>
        <end position="109"/>
    </location>
</feature>
<gene>
    <name evidence="9" type="ORF">DV520_08675</name>
</gene>
<dbReference type="Pfam" id="PF01594">
    <property type="entry name" value="AI-2E_transport"/>
    <property type="match status" value="1"/>
</dbReference>
<feature type="transmembrane region" description="Helical" evidence="8">
    <location>
        <begin position="239"/>
        <end position="261"/>
    </location>
</feature>
<evidence type="ECO:0000256" key="4">
    <source>
        <dbReference type="ARBA" id="ARBA00022475"/>
    </source>
</evidence>
<keyword evidence="5 8" id="KW-0812">Transmembrane</keyword>
<dbReference type="AlphaFoldDB" id="A0A3E2B2G3"/>
<reference evidence="9 10" key="1">
    <citation type="submission" date="2018-07" db="EMBL/GenBank/DDBJ databases">
        <title>GABA Modulating Bacteria of the Human Gut Microbiota.</title>
        <authorList>
            <person name="Strandwitz P."/>
            <person name="Kim K.H."/>
            <person name="Terekhova D."/>
            <person name="Liu J.K."/>
            <person name="Sharma A."/>
            <person name="Levering J."/>
            <person name="Mcdonald D."/>
            <person name="Dietrich D."/>
            <person name="Ramadhar T.R."/>
            <person name="Lekbua A."/>
            <person name="Mroue N."/>
            <person name="Liston C."/>
            <person name="Stewart E.J."/>
            <person name="Dubin M.J."/>
            <person name="Zengler K."/>
            <person name="Knight R."/>
            <person name="Gilbert J.A."/>
            <person name="Clardy J."/>
            <person name="Lewis K."/>
        </authorList>
    </citation>
    <scope>NUCLEOTIDE SEQUENCE [LARGE SCALE GENOMIC DNA]</scope>
    <source>
        <strain evidence="9 10">KLE1738</strain>
    </source>
</reference>
<dbReference type="GO" id="GO:0005886">
    <property type="term" value="C:plasma membrane"/>
    <property type="evidence" value="ECO:0007669"/>
    <property type="project" value="UniProtKB-SubCell"/>
</dbReference>
<dbReference type="Proteomes" id="UP000260649">
    <property type="component" value="Unassembled WGS sequence"/>
</dbReference>
<feature type="transmembrane region" description="Helical" evidence="8">
    <location>
        <begin position="175"/>
        <end position="200"/>
    </location>
</feature>
<sequence length="382" mass="41996">MDLNKKNMKRIALLIAFGLLLYWGLNHPGQAGQMLSTVFSIFLPFLLGGCLAFLLNVILRPVERGWRRAWGKRYGPRQKRAQRPVCLLVSTLLLVGVVFAIFFIVVPALKDSVVNFVSLLPSRLTHLEHWWNNLAGFLEAHSIQLPEFSLNSAELQNNITSFLSKYGEDFLNTTIGITSSIFSLVVNLVLALAFSLYLLAQKETLTGQAKKVVRALFSEKWAHWITDVARMTNRTFSNFVTGQLTEAVILGTLCFLGMLIFRLPYAGVISVLVGFTALIPIFGAFIGVGIGAFLILLVSPIKALWFILFFVILQQLEGNLIYPRVVGKSVGLPGIWVLAAVTVGGNAFGLAGMLLAVPLCSVLYTLARQGVNARLARKGLSS</sequence>
<accession>A0A3E2B2G3</accession>
<dbReference type="PANTHER" id="PTHR21716:SF53">
    <property type="entry name" value="PERMEASE PERM-RELATED"/>
    <property type="match status" value="1"/>
</dbReference>
<feature type="transmembrane region" description="Helical" evidence="8">
    <location>
        <begin position="267"/>
        <end position="296"/>
    </location>
</feature>
<evidence type="ECO:0000256" key="1">
    <source>
        <dbReference type="ARBA" id="ARBA00004651"/>
    </source>
</evidence>
<protein>
    <submittedName>
        <fullName evidence="9">AI-2E family transporter</fullName>
    </submittedName>
</protein>
<evidence type="ECO:0000256" key="8">
    <source>
        <dbReference type="SAM" id="Phobius"/>
    </source>
</evidence>
<evidence type="ECO:0000256" key="7">
    <source>
        <dbReference type="ARBA" id="ARBA00023136"/>
    </source>
</evidence>
<dbReference type="PANTHER" id="PTHR21716">
    <property type="entry name" value="TRANSMEMBRANE PROTEIN"/>
    <property type="match status" value="1"/>
</dbReference>
<dbReference type="GeneID" id="97995805"/>
<evidence type="ECO:0000256" key="3">
    <source>
        <dbReference type="ARBA" id="ARBA00022448"/>
    </source>
</evidence>
<dbReference type="OrthoDB" id="9793390at2"/>
<feature type="transmembrane region" description="Helical" evidence="8">
    <location>
        <begin position="303"/>
        <end position="322"/>
    </location>
</feature>
<organism evidence="9 10">
    <name type="scientific">Evtepia gabavorous</name>
    <dbReference type="NCBI Taxonomy" id="2211183"/>
    <lineage>
        <taxon>Bacteria</taxon>
        <taxon>Bacillati</taxon>
        <taxon>Bacillota</taxon>
        <taxon>Clostridia</taxon>
        <taxon>Eubacteriales</taxon>
        <taxon>Evtepia</taxon>
    </lineage>
</organism>
<dbReference type="InterPro" id="IPR002549">
    <property type="entry name" value="AI-2E-like"/>
</dbReference>
<comment type="subcellular location">
    <subcellularLocation>
        <location evidence="1">Cell membrane</location>
        <topology evidence="1">Multi-pass membrane protein</topology>
    </subcellularLocation>
</comment>
<evidence type="ECO:0000313" key="10">
    <source>
        <dbReference type="Proteomes" id="UP000260649"/>
    </source>
</evidence>
<evidence type="ECO:0000256" key="2">
    <source>
        <dbReference type="ARBA" id="ARBA00009773"/>
    </source>
</evidence>
<keyword evidence="7 8" id="KW-0472">Membrane</keyword>
<comment type="similarity">
    <text evidence="2">Belongs to the autoinducer-2 exporter (AI-2E) (TC 2.A.86) family.</text>
</comment>
<keyword evidence="10" id="KW-1185">Reference proteome</keyword>
<evidence type="ECO:0000256" key="6">
    <source>
        <dbReference type="ARBA" id="ARBA00022989"/>
    </source>
</evidence>
<dbReference type="EMBL" id="QQRQ01000015">
    <property type="protein sequence ID" value="RFT06175.1"/>
    <property type="molecule type" value="Genomic_DNA"/>
</dbReference>
<proteinExistence type="inferred from homology"/>
<keyword evidence="4" id="KW-1003">Cell membrane</keyword>
<feature type="transmembrane region" description="Helical" evidence="8">
    <location>
        <begin position="334"/>
        <end position="367"/>
    </location>
</feature>
<name>A0A3E2B2G3_9FIRM</name>